<dbReference type="InterPro" id="IPR018247">
    <property type="entry name" value="EF_Hand_1_Ca_BS"/>
</dbReference>
<keyword evidence="7" id="KW-1185">Reference proteome</keyword>
<keyword evidence="2" id="KW-0677">Repeat</keyword>
<dbReference type="PROSITE" id="PS00018">
    <property type="entry name" value="EF_HAND_1"/>
    <property type="match status" value="1"/>
</dbReference>
<dbReference type="AlphaFoldDB" id="A0A1V9YT49"/>
<dbReference type="SUPFAM" id="SSF47473">
    <property type="entry name" value="EF-hand"/>
    <property type="match status" value="1"/>
</dbReference>
<dbReference type="CDD" id="cd00051">
    <property type="entry name" value="EFh"/>
    <property type="match status" value="1"/>
</dbReference>
<dbReference type="InterPro" id="IPR011992">
    <property type="entry name" value="EF-hand-dom_pair"/>
</dbReference>
<feature type="compositionally biased region" description="Polar residues" evidence="4">
    <location>
        <begin position="26"/>
        <end position="37"/>
    </location>
</feature>
<name>A0A1V9YT49_9STRA</name>
<feature type="domain" description="EF-hand" evidence="5">
    <location>
        <begin position="90"/>
        <end position="125"/>
    </location>
</feature>
<dbReference type="PROSITE" id="PS50222">
    <property type="entry name" value="EF_HAND_2"/>
    <property type="match status" value="2"/>
</dbReference>
<evidence type="ECO:0000256" key="4">
    <source>
        <dbReference type="SAM" id="MobiDB-lite"/>
    </source>
</evidence>
<keyword evidence="1" id="KW-0479">Metal-binding</keyword>
<keyword evidence="3" id="KW-0106">Calcium</keyword>
<dbReference type="Gene3D" id="1.10.238.10">
    <property type="entry name" value="EF-hand"/>
    <property type="match status" value="2"/>
</dbReference>
<protein>
    <recommendedName>
        <fullName evidence="5">EF-hand domain-containing protein</fullName>
    </recommendedName>
</protein>
<dbReference type="STRING" id="74557.A0A1V9YT49"/>
<evidence type="ECO:0000256" key="1">
    <source>
        <dbReference type="ARBA" id="ARBA00022723"/>
    </source>
</evidence>
<dbReference type="Proteomes" id="UP000243217">
    <property type="component" value="Unassembled WGS sequence"/>
</dbReference>
<organism evidence="6 7">
    <name type="scientific">Thraustotheca clavata</name>
    <dbReference type="NCBI Taxonomy" id="74557"/>
    <lineage>
        <taxon>Eukaryota</taxon>
        <taxon>Sar</taxon>
        <taxon>Stramenopiles</taxon>
        <taxon>Oomycota</taxon>
        <taxon>Saprolegniomycetes</taxon>
        <taxon>Saprolegniales</taxon>
        <taxon>Achlyaceae</taxon>
        <taxon>Thraustotheca</taxon>
    </lineage>
</organism>
<sequence length="315" mass="36324">MNTSNNSRRKSSSKSSSKVTFEDSKPNTSPAAQQQRLPQTQTLALGQIARTPHPGTFFKFTIYIAMHVDDVILKRQETEDAVMKYLLGQVELKKLRELFDHIDINRSGTIDYDEFFDLIEDRRTPFSDNLFRQVDPNCSGLLDFDHFVHILVTYCMKSRDEILQCTSTYLPAIHSSTILVAFDTFDDDCSGTLDENTFIELANTMHEGKPIFSGNFKKALKEYDTAGDGLVTFAAFQQISKRYPMILFPCFRLQDQMQRMSLGIPHWLRIHNRYFEYLSMEVYRKKHNGAAPPIPTIKKLKLLFGMGTYHVYQPT</sequence>
<dbReference type="SMART" id="SM00054">
    <property type="entry name" value="EFh"/>
    <property type="match status" value="4"/>
</dbReference>
<evidence type="ECO:0000256" key="2">
    <source>
        <dbReference type="ARBA" id="ARBA00022737"/>
    </source>
</evidence>
<proteinExistence type="predicted"/>
<evidence type="ECO:0000256" key="3">
    <source>
        <dbReference type="ARBA" id="ARBA00022837"/>
    </source>
</evidence>
<evidence type="ECO:0000313" key="7">
    <source>
        <dbReference type="Proteomes" id="UP000243217"/>
    </source>
</evidence>
<dbReference type="GO" id="GO:0005509">
    <property type="term" value="F:calcium ion binding"/>
    <property type="evidence" value="ECO:0007669"/>
    <property type="project" value="InterPro"/>
</dbReference>
<comment type="caution">
    <text evidence="6">The sequence shown here is derived from an EMBL/GenBank/DDBJ whole genome shotgun (WGS) entry which is preliminary data.</text>
</comment>
<dbReference type="InterPro" id="IPR002048">
    <property type="entry name" value="EF_hand_dom"/>
</dbReference>
<gene>
    <name evidence="6" type="ORF">THRCLA_10009</name>
</gene>
<accession>A0A1V9YT49</accession>
<dbReference type="PANTHER" id="PTHR45942">
    <property type="entry name" value="PROTEIN PHOSPATASE 3 REGULATORY SUBUNIT B ALPHA ISOFORM TYPE 1"/>
    <property type="match status" value="1"/>
</dbReference>
<feature type="region of interest" description="Disordered" evidence="4">
    <location>
        <begin position="1"/>
        <end position="37"/>
    </location>
</feature>
<evidence type="ECO:0000259" key="5">
    <source>
        <dbReference type="PROSITE" id="PS50222"/>
    </source>
</evidence>
<reference evidence="6 7" key="1">
    <citation type="journal article" date="2014" name="Genome Biol. Evol.">
        <title>The secreted proteins of Achlya hypogyna and Thraustotheca clavata identify the ancestral oomycete secretome and reveal gene acquisitions by horizontal gene transfer.</title>
        <authorList>
            <person name="Misner I."/>
            <person name="Blouin N."/>
            <person name="Leonard G."/>
            <person name="Richards T.A."/>
            <person name="Lane C.E."/>
        </authorList>
    </citation>
    <scope>NUCLEOTIDE SEQUENCE [LARGE SCALE GENOMIC DNA]</scope>
    <source>
        <strain evidence="6 7">ATCC 34112</strain>
    </source>
</reference>
<dbReference type="Pfam" id="PF13499">
    <property type="entry name" value="EF-hand_7"/>
    <property type="match status" value="1"/>
</dbReference>
<dbReference type="EMBL" id="JNBS01002934">
    <property type="protein sequence ID" value="OQR88945.1"/>
    <property type="molecule type" value="Genomic_DNA"/>
</dbReference>
<evidence type="ECO:0000313" key="6">
    <source>
        <dbReference type="EMBL" id="OQR88945.1"/>
    </source>
</evidence>
<dbReference type="OrthoDB" id="26525at2759"/>
<feature type="domain" description="EF-hand" evidence="5">
    <location>
        <begin position="128"/>
        <end position="157"/>
    </location>
</feature>